<dbReference type="OrthoDB" id="2841294at2759"/>
<sequence length="87" mass="8975">FGNGSCAQIDPQQDFGNILFAGPYTPTHHPGSPPQTIEFYQNFTLTVPANFAVGSALVNVAHLSLVGAGGTPTLDFSDVTVNVAAAN</sequence>
<keyword evidence="2" id="KW-1185">Reference proteome</keyword>
<evidence type="ECO:0000313" key="2">
    <source>
        <dbReference type="Proteomes" id="UP000308730"/>
    </source>
</evidence>
<gene>
    <name evidence="1" type="ORF">EUX98_g9050</name>
</gene>
<comment type="caution">
    <text evidence="1">The sequence shown here is derived from an EMBL/GenBank/DDBJ whole genome shotgun (WGS) entry which is preliminary data.</text>
</comment>
<dbReference type="InterPro" id="IPR045469">
    <property type="entry name" value="Nis1"/>
</dbReference>
<protein>
    <submittedName>
        <fullName evidence="1">Uncharacterized protein</fullName>
    </submittedName>
</protein>
<reference evidence="1 2" key="1">
    <citation type="submission" date="2019-02" db="EMBL/GenBank/DDBJ databases">
        <title>Genome sequencing of the rare red list fungi Antrodiella citrinella (Flaviporus citrinellus).</title>
        <authorList>
            <person name="Buettner E."/>
            <person name="Kellner H."/>
        </authorList>
    </citation>
    <scope>NUCLEOTIDE SEQUENCE [LARGE SCALE GENOMIC DNA]</scope>
    <source>
        <strain evidence="1 2">DSM 108506</strain>
    </source>
</reference>
<organism evidence="1 2">
    <name type="scientific">Antrodiella citrinella</name>
    <dbReference type="NCBI Taxonomy" id="2447956"/>
    <lineage>
        <taxon>Eukaryota</taxon>
        <taxon>Fungi</taxon>
        <taxon>Dikarya</taxon>
        <taxon>Basidiomycota</taxon>
        <taxon>Agaricomycotina</taxon>
        <taxon>Agaricomycetes</taxon>
        <taxon>Polyporales</taxon>
        <taxon>Steccherinaceae</taxon>
        <taxon>Antrodiella</taxon>
    </lineage>
</organism>
<evidence type="ECO:0000313" key="1">
    <source>
        <dbReference type="EMBL" id="THH17857.1"/>
    </source>
</evidence>
<dbReference type="EMBL" id="SGPM01000625">
    <property type="protein sequence ID" value="THH17857.1"/>
    <property type="molecule type" value="Genomic_DNA"/>
</dbReference>
<dbReference type="AlphaFoldDB" id="A0A4S4M0B8"/>
<dbReference type="Pfam" id="PF19271">
    <property type="entry name" value="Nis1"/>
    <property type="match status" value="1"/>
</dbReference>
<dbReference type="Proteomes" id="UP000308730">
    <property type="component" value="Unassembled WGS sequence"/>
</dbReference>
<name>A0A4S4M0B8_9APHY</name>
<proteinExistence type="predicted"/>
<accession>A0A4S4M0B8</accession>
<feature type="non-terminal residue" evidence="1">
    <location>
        <position position="1"/>
    </location>
</feature>